<dbReference type="OrthoDB" id="249612at2759"/>
<dbReference type="GO" id="GO:0006886">
    <property type="term" value="P:intracellular protein transport"/>
    <property type="evidence" value="ECO:0007669"/>
    <property type="project" value="InterPro"/>
</dbReference>
<evidence type="ECO:0000256" key="9">
    <source>
        <dbReference type="SAM" id="MobiDB-lite"/>
    </source>
</evidence>
<dbReference type="EMBL" id="CP144531">
    <property type="protein sequence ID" value="WWC58940.1"/>
    <property type="molecule type" value="Genomic_DNA"/>
</dbReference>
<evidence type="ECO:0000256" key="2">
    <source>
        <dbReference type="ARBA" id="ARBA00005831"/>
    </source>
</evidence>
<evidence type="ECO:0000256" key="1">
    <source>
        <dbReference type="ARBA" id="ARBA00004395"/>
    </source>
</evidence>
<gene>
    <name evidence="10" type="ORF">I303_02382</name>
    <name evidence="11" type="ORF">I303_101485</name>
</gene>
<dbReference type="GeneID" id="28966081"/>
<keyword evidence="7" id="KW-0472">Membrane</keyword>
<feature type="compositionally biased region" description="Low complexity" evidence="9">
    <location>
        <begin position="458"/>
        <end position="475"/>
    </location>
</feature>
<keyword evidence="12" id="KW-1185">Reference proteome</keyword>
<evidence type="ECO:0000256" key="7">
    <source>
        <dbReference type="ARBA" id="ARBA00023136"/>
    </source>
</evidence>
<evidence type="ECO:0000256" key="3">
    <source>
        <dbReference type="ARBA" id="ARBA00020984"/>
    </source>
</evidence>
<reference evidence="10" key="1">
    <citation type="submission" date="2013-07" db="EMBL/GenBank/DDBJ databases">
        <title>The Genome Sequence of Cryptococcus dejecticola CBS10117.</title>
        <authorList>
            <consortium name="The Broad Institute Genome Sequencing Platform"/>
            <person name="Cuomo C."/>
            <person name="Litvintseva A."/>
            <person name="Chen Y."/>
            <person name="Heitman J."/>
            <person name="Sun S."/>
            <person name="Springer D."/>
            <person name="Dromer F."/>
            <person name="Young S.K."/>
            <person name="Zeng Q."/>
            <person name="Gargeya S."/>
            <person name="Fitzgerald M."/>
            <person name="Abouelleil A."/>
            <person name="Alvarado L."/>
            <person name="Berlin A.M."/>
            <person name="Chapman S.B."/>
            <person name="Dewar J."/>
            <person name="Goldberg J."/>
            <person name="Griggs A."/>
            <person name="Gujja S."/>
            <person name="Hansen M."/>
            <person name="Howarth C."/>
            <person name="Imamovic A."/>
            <person name="Larimer J."/>
            <person name="McCowan C."/>
            <person name="Murphy C."/>
            <person name="Pearson M."/>
            <person name="Priest M."/>
            <person name="Roberts A."/>
            <person name="Saif S."/>
            <person name="Shea T."/>
            <person name="Sykes S."/>
            <person name="Wortman J."/>
            <person name="Nusbaum C."/>
            <person name="Birren B."/>
        </authorList>
    </citation>
    <scope>NUCLEOTIDE SEQUENCE [LARGE SCALE GENOMIC DNA]</scope>
    <source>
        <strain evidence="10">CBS 10117</strain>
    </source>
</reference>
<keyword evidence="5" id="KW-0653">Protein transport</keyword>
<comment type="similarity">
    <text evidence="2">Belongs to the COG7 family.</text>
</comment>
<dbReference type="GO" id="GO:0007030">
    <property type="term" value="P:Golgi organization"/>
    <property type="evidence" value="ECO:0007669"/>
    <property type="project" value="TreeGrafter"/>
</dbReference>
<keyword evidence="6" id="KW-0333">Golgi apparatus</keyword>
<sequence length="977" mass="106556">MSTSTPPPVISDPPSALSSLASTLDSYGSDIPSFLNNLLSPHLPASLPSPNPPQPPDLAPIDKTLNELLTQLSLLSQDTNSAVEQSIHDVSRTVPRLAYDLQFMRESANGLCGSLGMVQDRFARQIDLTSSPSTSSGSGSSLLTSTRKDSISANLSNGHSETEGIRTNKSLEKLTHLDKLKNRLESARDILREAESWSTLESELTGFISNAEFSKAGNRLREASRSMVVFQNTPAEYQDRKTLLVSLQNELETSVSKALKNSLDENNVGEIAKFYGVFKDMDRENEFKNYYFNSRSADLLSQWKDTKLVETSTGDTPIIGSNSETGVKVEPTKFSILIHQFYTSLLTGFNAQVEQIPQIFAPHTAASILASFVQTTFDGLDPSPSARLSAVSEYYGSQALPELIVAYRATEELGVAVQSLIDRMTFNTQGGLLSGDIATATSPSSTLVDKTSPGYHLATSPSASGSATAAAPARTPTKKMSISRRFSRAPTISGPLPVDNSWETTLYEPFLDLQSTYATLERRYFEYVLRTDHTLTSSSSTASGKDIARALLDRVTIVFSKADEAIGRCMAFTHGYGALGLLSALEAGLSTFLSNQQKVVMDQIRQAGEISKVKGGRDELDGFDGLDYSTEDWSSFQIVLHILEGCKEISHKLGVFETKLEVFFGSVEVILKAKIPEASQVSTQTQTQVLAQGYDPKTTTAGSITLLQQSTLNSIDLHSLVSTSTTPIQRPILPITSNALREFTRSSQLQIQSIILAPLLGQLETYPHLSVWSKPDKPQRKGELHVPTFSLSPTDVISRVSEGLLDLLRVFEVWSKEQGLKWSIDTLPFIDPSTLPIPISLDIQRTKEGEMGREIGMEIPEEVVLSTWISSLSLTLLSHLTSVTLPGIRQLTGGGASQLATDLGYLSNAVGALDVSWDELDKWEKSIGLDESAWRKEIREARLASTSTSGQDQAQAQAEAQGMLDILRNIGRMRGWN</sequence>
<dbReference type="STRING" id="1296121.A0A1A6ADL5"/>
<dbReference type="KEGG" id="kdj:28966081"/>
<accession>A0A1A6ADL5</accession>
<evidence type="ECO:0000256" key="4">
    <source>
        <dbReference type="ARBA" id="ARBA00022448"/>
    </source>
</evidence>
<dbReference type="Proteomes" id="UP000078595">
    <property type="component" value="Chromosome 2"/>
</dbReference>
<dbReference type="GO" id="GO:0000139">
    <property type="term" value="C:Golgi membrane"/>
    <property type="evidence" value="ECO:0007669"/>
    <property type="project" value="UniProtKB-SubCell"/>
</dbReference>
<name>A0A1A6ADL5_9TREE</name>
<reference evidence="11" key="3">
    <citation type="submission" date="2024-02" db="EMBL/GenBank/DDBJ databases">
        <title>Comparative genomics of Cryptococcus and Kwoniella reveals pathogenesis evolution and contrasting modes of karyotype evolution via chromosome fusion or intercentromeric recombination.</title>
        <authorList>
            <person name="Coelho M.A."/>
            <person name="David-Palma M."/>
            <person name="Shea T."/>
            <person name="Bowers K."/>
            <person name="McGinley-Smith S."/>
            <person name="Mohammad A.W."/>
            <person name="Gnirke A."/>
            <person name="Yurkov A.M."/>
            <person name="Nowrousian M."/>
            <person name="Sun S."/>
            <person name="Cuomo C.A."/>
            <person name="Heitman J."/>
        </authorList>
    </citation>
    <scope>NUCLEOTIDE SEQUENCE</scope>
    <source>
        <strain evidence="11">CBS 10117</strain>
    </source>
</reference>
<protein>
    <recommendedName>
        <fullName evidence="3">Conserved oligomeric Golgi complex subunit 7</fullName>
    </recommendedName>
    <alternativeName>
        <fullName evidence="8">Component of oligomeric Golgi complex 7</fullName>
    </alternativeName>
</protein>
<feature type="compositionally biased region" description="Low complexity" evidence="9">
    <location>
        <begin position="128"/>
        <end position="145"/>
    </location>
</feature>
<dbReference type="VEuPathDB" id="FungiDB:I303_02382"/>
<evidence type="ECO:0000313" key="12">
    <source>
        <dbReference type="Proteomes" id="UP000078595"/>
    </source>
</evidence>
<dbReference type="PANTHER" id="PTHR21443">
    <property type="entry name" value="CONSERVED OLIGOMERIC GOLGI COMPLEX COMPONENT 7"/>
    <property type="match status" value="1"/>
</dbReference>
<comment type="subcellular location">
    <subcellularLocation>
        <location evidence="1">Golgi apparatus membrane</location>
        <topology evidence="1">Peripheral membrane protein</topology>
    </subcellularLocation>
</comment>
<dbReference type="GO" id="GO:0017119">
    <property type="term" value="C:Golgi transport complex"/>
    <property type="evidence" value="ECO:0007669"/>
    <property type="project" value="InterPro"/>
</dbReference>
<feature type="region of interest" description="Disordered" evidence="9">
    <location>
        <begin position="458"/>
        <end position="484"/>
    </location>
</feature>
<evidence type="ECO:0000256" key="5">
    <source>
        <dbReference type="ARBA" id="ARBA00022927"/>
    </source>
</evidence>
<evidence type="ECO:0000313" key="11">
    <source>
        <dbReference type="EMBL" id="WWC58940.1"/>
    </source>
</evidence>
<dbReference type="RefSeq" id="XP_018266004.1">
    <property type="nucleotide sequence ID" value="XM_018405723.1"/>
</dbReference>
<evidence type="ECO:0000256" key="8">
    <source>
        <dbReference type="ARBA" id="ARBA00031345"/>
    </source>
</evidence>
<evidence type="ECO:0000313" key="10">
    <source>
        <dbReference type="EMBL" id="OBR88162.1"/>
    </source>
</evidence>
<dbReference type="Pfam" id="PF10191">
    <property type="entry name" value="COG7"/>
    <property type="match status" value="2"/>
</dbReference>
<dbReference type="EMBL" id="KI894028">
    <property type="protein sequence ID" value="OBR88162.1"/>
    <property type="molecule type" value="Genomic_DNA"/>
</dbReference>
<dbReference type="PANTHER" id="PTHR21443:SF0">
    <property type="entry name" value="CONSERVED OLIGOMERIC GOLGI COMPLEX SUBUNIT 7"/>
    <property type="match status" value="1"/>
</dbReference>
<dbReference type="GO" id="GO:0006890">
    <property type="term" value="P:retrograde vesicle-mediated transport, Golgi to endoplasmic reticulum"/>
    <property type="evidence" value="ECO:0007669"/>
    <property type="project" value="TreeGrafter"/>
</dbReference>
<organism evidence="10">
    <name type="scientific">Kwoniella dejecticola CBS 10117</name>
    <dbReference type="NCBI Taxonomy" id="1296121"/>
    <lineage>
        <taxon>Eukaryota</taxon>
        <taxon>Fungi</taxon>
        <taxon>Dikarya</taxon>
        <taxon>Basidiomycota</taxon>
        <taxon>Agaricomycotina</taxon>
        <taxon>Tremellomycetes</taxon>
        <taxon>Tremellales</taxon>
        <taxon>Cryptococcaceae</taxon>
        <taxon>Kwoniella</taxon>
    </lineage>
</organism>
<dbReference type="InterPro" id="IPR019335">
    <property type="entry name" value="COG7"/>
</dbReference>
<reference evidence="11" key="2">
    <citation type="submission" date="2013-07" db="EMBL/GenBank/DDBJ databases">
        <authorList>
            <consortium name="The Broad Institute Genome Sequencing Platform"/>
            <person name="Cuomo C."/>
            <person name="Litvintseva A."/>
            <person name="Chen Y."/>
            <person name="Heitman J."/>
            <person name="Sun S."/>
            <person name="Springer D."/>
            <person name="Dromer F."/>
            <person name="Young S.K."/>
            <person name="Zeng Q."/>
            <person name="Gargeya S."/>
            <person name="Fitzgerald M."/>
            <person name="Abouelleil A."/>
            <person name="Alvarado L."/>
            <person name="Berlin A.M."/>
            <person name="Chapman S.B."/>
            <person name="Dewar J."/>
            <person name="Goldberg J."/>
            <person name="Griggs A."/>
            <person name="Gujja S."/>
            <person name="Hansen M."/>
            <person name="Howarth C."/>
            <person name="Imamovic A."/>
            <person name="Larimer J."/>
            <person name="McCowan C."/>
            <person name="Murphy C."/>
            <person name="Pearson M."/>
            <person name="Priest M."/>
            <person name="Roberts A."/>
            <person name="Saif S."/>
            <person name="Shea T."/>
            <person name="Sykes S."/>
            <person name="Wortman J."/>
            <person name="Nusbaum C."/>
            <person name="Birren B."/>
        </authorList>
    </citation>
    <scope>NUCLEOTIDE SEQUENCE</scope>
    <source>
        <strain evidence="11">CBS 10117</strain>
    </source>
</reference>
<evidence type="ECO:0000256" key="6">
    <source>
        <dbReference type="ARBA" id="ARBA00023034"/>
    </source>
</evidence>
<keyword evidence="4" id="KW-0813">Transport</keyword>
<dbReference type="AlphaFoldDB" id="A0A1A6ADL5"/>
<feature type="region of interest" description="Disordered" evidence="9">
    <location>
        <begin position="128"/>
        <end position="167"/>
    </location>
</feature>
<proteinExistence type="inferred from homology"/>